<feature type="coiled-coil region" evidence="1">
    <location>
        <begin position="113"/>
        <end position="140"/>
    </location>
</feature>
<sequence length="142" mass="16429">MKSWASFSSVDIHGSPRVAGNRTPGLWLLTILLLFGSAGLQAETPMNNEEAYSQWEQKLNLTDEQKPRVQAIFKENLENLKKIRSSDENRLSKARALKTNGDEMEKKLATVLNDQQLQTYRELRKEMRDKLQEHRDQNKVSE</sequence>
<evidence type="ECO:0000313" key="3">
    <source>
        <dbReference type="Proteomes" id="UP000028073"/>
    </source>
</evidence>
<dbReference type="AlphaFoldDB" id="A0A081NDJ9"/>
<reference evidence="2 3" key="1">
    <citation type="submission" date="2014-06" db="EMBL/GenBank/DDBJ databases">
        <title>Whole Genome Sequences of Three Symbiotic Endozoicomonas Bacteria.</title>
        <authorList>
            <person name="Neave M.J."/>
            <person name="Apprill A."/>
            <person name="Voolstra C.R."/>
        </authorList>
    </citation>
    <scope>NUCLEOTIDE SEQUENCE [LARGE SCALE GENOMIC DNA]</scope>
    <source>
        <strain evidence="2 3">DSM 25634</strain>
    </source>
</reference>
<name>A0A081NDJ9_9GAMM</name>
<evidence type="ECO:0000256" key="1">
    <source>
        <dbReference type="SAM" id="Coils"/>
    </source>
</evidence>
<comment type="caution">
    <text evidence="2">The sequence shown here is derived from an EMBL/GenBank/DDBJ whole genome shotgun (WGS) entry which is preliminary data.</text>
</comment>
<organism evidence="2 3">
    <name type="scientific">Endozoicomonas numazuensis</name>
    <dbReference type="NCBI Taxonomy" id="1137799"/>
    <lineage>
        <taxon>Bacteria</taxon>
        <taxon>Pseudomonadati</taxon>
        <taxon>Pseudomonadota</taxon>
        <taxon>Gammaproteobacteria</taxon>
        <taxon>Oceanospirillales</taxon>
        <taxon>Endozoicomonadaceae</taxon>
        <taxon>Endozoicomonas</taxon>
    </lineage>
</organism>
<proteinExistence type="predicted"/>
<dbReference type="OrthoDB" id="9849282at2"/>
<evidence type="ECO:0000313" key="2">
    <source>
        <dbReference type="EMBL" id="KEQ16522.1"/>
    </source>
</evidence>
<dbReference type="Proteomes" id="UP000028073">
    <property type="component" value="Unassembled WGS sequence"/>
</dbReference>
<keyword evidence="1" id="KW-0175">Coiled coil</keyword>
<keyword evidence="3" id="KW-1185">Reference proteome</keyword>
<dbReference type="RefSeq" id="WP_034840139.1">
    <property type="nucleotide sequence ID" value="NZ_JOKH01000005.1"/>
</dbReference>
<dbReference type="EMBL" id="JOKH01000005">
    <property type="protein sequence ID" value="KEQ16522.1"/>
    <property type="molecule type" value="Genomic_DNA"/>
</dbReference>
<evidence type="ECO:0008006" key="4">
    <source>
        <dbReference type="Google" id="ProtNLM"/>
    </source>
</evidence>
<accession>A0A081NDJ9</accession>
<protein>
    <recommendedName>
        <fullName evidence="4">Zinc resistance-associated protein</fullName>
    </recommendedName>
</protein>
<gene>
    <name evidence="2" type="ORF">GZ78_21985</name>
</gene>